<dbReference type="PANTHER" id="PTHR43250:SF2">
    <property type="entry name" value="EXODEOXYRIBONUCLEASE III"/>
    <property type="match status" value="1"/>
</dbReference>
<dbReference type="RefSeq" id="WP_011823280.1">
    <property type="nucleotide sequence ID" value="NC_008819.1"/>
</dbReference>
<feature type="site" description="Important for catalytic activity" evidence="7">
    <location>
        <position position="225"/>
    </location>
</feature>
<dbReference type="EC" id="3.1.11.2" evidence="9"/>
<feature type="binding site" evidence="6">
    <location>
        <position position="156"/>
    </location>
    <ligand>
        <name>Mg(2+)</name>
        <dbReference type="ChEBI" id="CHEBI:18420"/>
        <label>1</label>
    </ligand>
</feature>
<dbReference type="InterPro" id="IPR004808">
    <property type="entry name" value="AP_endonuc_1"/>
</dbReference>
<dbReference type="NCBIfam" id="TIGR00633">
    <property type="entry name" value="xth"/>
    <property type="match status" value="1"/>
</dbReference>
<name>A2C0U3_PROM1</name>
<keyword evidence="4 6" id="KW-0460">Magnesium</keyword>
<evidence type="ECO:0000259" key="8">
    <source>
        <dbReference type="Pfam" id="PF03372"/>
    </source>
</evidence>
<dbReference type="GO" id="GO:0006281">
    <property type="term" value="P:DNA repair"/>
    <property type="evidence" value="ECO:0007669"/>
    <property type="project" value="InterPro"/>
</dbReference>
<reference evidence="10" key="1">
    <citation type="journal article" date="2007" name="PLoS Genet.">
        <title>Patterns and implications of gene gain and loss in the evolution of Prochlorococcus.</title>
        <authorList>
            <person name="Kettler G.C."/>
            <person name="Martiny A.C."/>
            <person name="Huang K."/>
            <person name="Zucker J."/>
            <person name="Coleman M.L."/>
            <person name="Rodrigue S."/>
            <person name="Chen F."/>
            <person name="Lapidus A."/>
            <person name="Ferriera S."/>
            <person name="Johnson J."/>
            <person name="Steglich C."/>
            <person name="Church G.M."/>
            <person name="Richardson P."/>
            <person name="Chisholm S.W."/>
        </authorList>
    </citation>
    <scope>NUCLEOTIDE SEQUENCE [LARGE SCALE GENOMIC DNA]</scope>
    <source>
        <strain evidence="10">NATL1A</strain>
    </source>
</reference>
<feature type="site" description="Transition state stabilizer" evidence="7">
    <location>
        <position position="156"/>
    </location>
</feature>
<feature type="binding site" evidence="6">
    <location>
        <position position="255"/>
    </location>
    <ligand>
        <name>Mg(2+)</name>
        <dbReference type="ChEBI" id="CHEBI:18420"/>
        <label>1</label>
    </ligand>
</feature>
<dbReference type="PROSITE" id="PS51435">
    <property type="entry name" value="AP_NUCLEASE_F1_4"/>
    <property type="match status" value="1"/>
</dbReference>
<evidence type="ECO:0000313" key="10">
    <source>
        <dbReference type="Proteomes" id="UP000002592"/>
    </source>
</evidence>
<dbReference type="NCBIfam" id="TIGR00195">
    <property type="entry name" value="exoDNase_III"/>
    <property type="match status" value="1"/>
</dbReference>
<dbReference type="KEGG" id="pme:NATL1_05411"/>
<keyword evidence="6" id="KW-0464">Manganese</keyword>
<organism evidence="9 10">
    <name type="scientific">Prochlorococcus marinus (strain NATL1A)</name>
    <dbReference type="NCBI Taxonomy" id="167555"/>
    <lineage>
        <taxon>Bacteria</taxon>
        <taxon>Bacillati</taxon>
        <taxon>Cyanobacteriota</taxon>
        <taxon>Cyanophyceae</taxon>
        <taxon>Synechococcales</taxon>
        <taxon>Prochlorococcaceae</taxon>
        <taxon>Prochlorococcus</taxon>
    </lineage>
</organism>
<dbReference type="InterPro" id="IPR036691">
    <property type="entry name" value="Endo/exonu/phosph_ase_sf"/>
</dbReference>
<dbReference type="Proteomes" id="UP000002592">
    <property type="component" value="Chromosome"/>
</dbReference>
<feature type="binding site" evidence="6">
    <location>
        <position position="254"/>
    </location>
    <ligand>
        <name>Mg(2+)</name>
        <dbReference type="ChEBI" id="CHEBI:18420"/>
        <label>1</label>
    </ligand>
</feature>
<accession>A2C0U3</accession>
<sequence length="275" mass="32273">MLVATWNVNSIRSRIDHVKEWLITNKIDILCLQETKTEDKFFPIENFSDLGYEVSISGQKSYNGVAIISRFPINNIKIGFNEVINDYQDLSILSEQKRIISADINDIRIINVYVPNGSSINSDKFIYKKKWLECLQVYLREINKNNTPICLLGDFNIAPEDRDIHTPSRYEESIMASSKERELLKDALGGELEDVFRIFEPGEKNWSWWDYRHSAWERDKGWRIDHIYLTEDILSCANSCWIDKEQRSREKPSDHAPVVVDINWPPSDIENEFFF</sequence>
<feature type="active site" evidence="5">
    <location>
        <position position="113"/>
    </location>
</feature>
<evidence type="ECO:0000313" key="9">
    <source>
        <dbReference type="EMBL" id="ABM75103.1"/>
    </source>
</evidence>
<evidence type="ECO:0000256" key="7">
    <source>
        <dbReference type="PIRSR" id="PIRSR604808-3"/>
    </source>
</evidence>
<comment type="similarity">
    <text evidence="1">Belongs to the DNA repair enzymes AP/ExoA family.</text>
</comment>
<dbReference type="SUPFAM" id="SSF56219">
    <property type="entry name" value="DNase I-like"/>
    <property type="match status" value="1"/>
</dbReference>
<dbReference type="GO" id="GO:0046872">
    <property type="term" value="F:metal ion binding"/>
    <property type="evidence" value="ECO:0007669"/>
    <property type="project" value="UniProtKB-KW"/>
</dbReference>
<evidence type="ECO:0000256" key="4">
    <source>
        <dbReference type="ARBA" id="ARBA00022842"/>
    </source>
</evidence>
<evidence type="ECO:0000256" key="1">
    <source>
        <dbReference type="ARBA" id="ARBA00007092"/>
    </source>
</evidence>
<keyword evidence="2 6" id="KW-0479">Metal-binding</keyword>
<dbReference type="PANTHER" id="PTHR43250">
    <property type="entry name" value="EXODEOXYRIBONUCLEASE III"/>
    <property type="match status" value="1"/>
</dbReference>
<dbReference type="CDD" id="cd09086">
    <property type="entry name" value="ExoIII-like_AP-endo"/>
    <property type="match status" value="1"/>
</dbReference>
<dbReference type="EMBL" id="CP000553">
    <property type="protein sequence ID" value="ABM75103.1"/>
    <property type="molecule type" value="Genomic_DNA"/>
</dbReference>
<feature type="binding site" evidence="6">
    <location>
        <position position="7"/>
    </location>
    <ligand>
        <name>Mg(2+)</name>
        <dbReference type="ChEBI" id="CHEBI:18420"/>
        <label>1</label>
    </ligand>
</feature>
<evidence type="ECO:0000256" key="2">
    <source>
        <dbReference type="ARBA" id="ARBA00022723"/>
    </source>
</evidence>
<dbReference type="Pfam" id="PF03372">
    <property type="entry name" value="Exo_endo_phos"/>
    <property type="match status" value="1"/>
</dbReference>
<dbReference type="AlphaFoldDB" id="A2C0U3"/>
<evidence type="ECO:0000256" key="5">
    <source>
        <dbReference type="PIRSR" id="PIRSR604808-1"/>
    </source>
</evidence>
<dbReference type="eggNOG" id="COG0708">
    <property type="taxonomic scope" value="Bacteria"/>
</dbReference>
<feature type="site" description="Interaction with DNA substrate" evidence="7">
    <location>
        <position position="255"/>
    </location>
</feature>
<evidence type="ECO:0000256" key="6">
    <source>
        <dbReference type="PIRSR" id="PIRSR604808-2"/>
    </source>
</evidence>
<protein>
    <submittedName>
        <fullName evidence="9">Exodeoxyribonuclease III</fullName>
        <ecNumber evidence="9">3.1.11.2</ecNumber>
    </submittedName>
</protein>
<keyword evidence="3 9" id="KW-0378">Hydrolase</keyword>
<dbReference type="GO" id="GO:0008311">
    <property type="term" value="F:double-stranded DNA 3'-5' DNA exonuclease activity"/>
    <property type="evidence" value="ECO:0007669"/>
    <property type="project" value="UniProtKB-EC"/>
</dbReference>
<dbReference type="InterPro" id="IPR005135">
    <property type="entry name" value="Endo/exonuclease/phosphatase"/>
</dbReference>
<feature type="active site" description="Proton acceptor" evidence="5">
    <location>
        <position position="255"/>
    </location>
</feature>
<comment type="cofactor">
    <cofactor evidence="6">
        <name>Mg(2+)</name>
        <dbReference type="ChEBI" id="CHEBI:18420"/>
    </cofactor>
    <cofactor evidence="6">
        <name>Mn(2+)</name>
        <dbReference type="ChEBI" id="CHEBI:29035"/>
    </cofactor>
    <text evidence="6">Probably binds two magnesium or manganese ions per subunit.</text>
</comment>
<evidence type="ECO:0000256" key="3">
    <source>
        <dbReference type="ARBA" id="ARBA00022801"/>
    </source>
</evidence>
<feature type="active site" description="Proton donor/acceptor" evidence="5">
    <location>
        <position position="154"/>
    </location>
</feature>
<gene>
    <name evidence="9" type="primary">xthA</name>
    <name evidence="9" type="ordered locus">NATL1_05411</name>
</gene>
<feature type="domain" description="Endonuclease/exonuclease/phosphatase" evidence="8">
    <location>
        <begin position="4"/>
        <end position="255"/>
    </location>
</feature>
<dbReference type="InterPro" id="IPR037493">
    <property type="entry name" value="ExoIII-like"/>
</dbReference>
<feature type="binding site" evidence="6">
    <location>
        <position position="34"/>
    </location>
    <ligand>
        <name>Mg(2+)</name>
        <dbReference type="ChEBI" id="CHEBI:18420"/>
        <label>1</label>
    </ligand>
</feature>
<dbReference type="Gene3D" id="3.60.10.10">
    <property type="entry name" value="Endonuclease/exonuclease/phosphatase"/>
    <property type="match status" value="1"/>
</dbReference>
<feature type="binding site" evidence="6">
    <location>
        <position position="154"/>
    </location>
    <ligand>
        <name>Mg(2+)</name>
        <dbReference type="ChEBI" id="CHEBI:18420"/>
        <label>1</label>
    </ligand>
</feature>
<dbReference type="HOGENOM" id="CLU_027539_0_1_3"/>
<proteinExistence type="inferred from homology"/>